<evidence type="ECO:0000313" key="2">
    <source>
        <dbReference type="Proteomes" id="UP000606044"/>
    </source>
</evidence>
<dbReference type="Proteomes" id="UP000606044">
    <property type="component" value="Unassembled WGS sequence"/>
</dbReference>
<gene>
    <name evidence="1" type="ORF">GCM10007301_27590</name>
</gene>
<dbReference type="AlphaFoldDB" id="A0A917C0G8"/>
<dbReference type="EMBL" id="BMCT01000003">
    <property type="protein sequence ID" value="GGF66390.1"/>
    <property type="molecule type" value="Genomic_DNA"/>
</dbReference>
<protein>
    <submittedName>
        <fullName evidence="1">Uncharacterized protein</fullName>
    </submittedName>
</protein>
<proteinExistence type="predicted"/>
<evidence type="ECO:0000313" key="1">
    <source>
        <dbReference type="EMBL" id="GGF66390.1"/>
    </source>
</evidence>
<comment type="caution">
    <text evidence="1">The sequence shown here is derived from an EMBL/GenBank/DDBJ whole genome shotgun (WGS) entry which is preliminary data.</text>
</comment>
<organism evidence="1 2">
    <name type="scientific">Azorhizobium oxalatiphilum</name>
    <dbReference type="NCBI Taxonomy" id="980631"/>
    <lineage>
        <taxon>Bacteria</taxon>
        <taxon>Pseudomonadati</taxon>
        <taxon>Pseudomonadota</taxon>
        <taxon>Alphaproteobacteria</taxon>
        <taxon>Hyphomicrobiales</taxon>
        <taxon>Xanthobacteraceae</taxon>
        <taxon>Azorhizobium</taxon>
    </lineage>
</organism>
<reference evidence="1" key="1">
    <citation type="journal article" date="2014" name="Int. J. Syst. Evol. Microbiol.">
        <title>Complete genome sequence of Corynebacterium casei LMG S-19264T (=DSM 44701T), isolated from a smear-ripened cheese.</title>
        <authorList>
            <consortium name="US DOE Joint Genome Institute (JGI-PGF)"/>
            <person name="Walter F."/>
            <person name="Albersmeier A."/>
            <person name="Kalinowski J."/>
            <person name="Ruckert C."/>
        </authorList>
    </citation>
    <scope>NUCLEOTIDE SEQUENCE</scope>
    <source>
        <strain evidence="1">CCM 7897</strain>
    </source>
</reference>
<reference evidence="1" key="2">
    <citation type="submission" date="2020-09" db="EMBL/GenBank/DDBJ databases">
        <authorList>
            <person name="Sun Q."/>
            <person name="Sedlacek I."/>
        </authorList>
    </citation>
    <scope>NUCLEOTIDE SEQUENCE</scope>
    <source>
        <strain evidence="1">CCM 7897</strain>
    </source>
</reference>
<accession>A0A917C0G8</accession>
<keyword evidence="2" id="KW-1185">Reference proteome</keyword>
<name>A0A917C0G8_9HYPH</name>
<sequence length="85" mass="8865">MGGELGTVAHGAHARQGLIGGFADERHLPALMGEGGCQMHELSGSATMNEDDAHSILQMSRMLGIWGIMRGPPMTGRARAQAAVP</sequence>